<accession>A0A0F9W391</accession>
<sequence length="130" mass="14176">MINRSTLQKTLLVTGLLFGSQTALAQIEGVYKSDSGDDCILTISEINIPVPKFGDAYYRIESRGIAACMWDGVGISISTNLTGGYVTLPPVHNRVSINAKWLFGPTSPKIEMEQRNADGEHVLTGTFTRQ</sequence>
<reference evidence="1" key="1">
    <citation type="journal article" date="2015" name="Nature">
        <title>Complex archaea that bridge the gap between prokaryotes and eukaryotes.</title>
        <authorList>
            <person name="Spang A."/>
            <person name="Saw J.H."/>
            <person name="Jorgensen S.L."/>
            <person name="Zaremba-Niedzwiedzka K."/>
            <person name="Martijn J."/>
            <person name="Lind A.E."/>
            <person name="van Eijk R."/>
            <person name="Schleper C."/>
            <person name="Guy L."/>
            <person name="Ettema T.J."/>
        </authorList>
    </citation>
    <scope>NUCLEOTIDE SEQUENCE</scope>
</reference>
<proteinExistence type="predicted"/>
<organism evidence="1">
    <name type="scientific">marine sediment metagenome</name>
    <dbReference type="NCBI Taxonomy" id="412755"/>
    <lineage>
        <taxon>unclassified sequences</taxon>
        <taxon>metagenomes</taxon>
        <taxon>ecological metagenomes</taxon>
    </lineage>
</organism>
<protein>
    <submittedName>
        <fullName evidence="1">Uncharacterized protein</fullName>
    </submittedName>
</protein>
<dbReference type="AlphaFoldDB" id="A0A0F9W391"/>
<name>A0A0F9W391_9ZZZZ</name>
<gene>
    <name evidence="1" type="ORF">LCGC14_0022680</name>
</gene>
<evidence type="ECO:0000313" key="1">
    <source>
        <dbReference type="EMBL" id="KKO10785.1"/>
    </source>
</evidence>
<dbReference type="EMBL" id="LAZR01000004">
    <property type="protein sequence ID" value="KKO10785.1"/>
    <property type="molecule type" value="Genomic_DNA"/>
</dbReference>
<comment type="caution">
    <text evidence="1">The sequence shown here is derived from an EMBL/GenBank/DDBJ whole genome shotgun (WGS) entry which is preliminary data.</text>
</comment>